<dbReference type="InterPro" id="IPR036322">
    <property type="entry name" value="WD40_repeat_dom_sf"/>
</dbReference>
<dbReference type="SMART" id="SM00320">
    <property type="entry name" value="WD40"/>
    <property type="match status" value="7"/>
</dbReference>
<dbReference type="InterPro" id="IPR050505">
    <property type="entry name" value="WDR55/POC1"/>
</dbReference>
<dbReference type="PANTHER" id="PTHR44019">
    <property type="entry name" value="WD REPEAT-CONTAINING PROTEIN 55"/>
    <property type="match status" value="1"/>
</dbReference>
<evidence type="ECO:0000313" key="5">
    <source>
        <dbReference type="EMBL" id="CAE0457521.1"/>
    </source>
</evidence>
<dbReference type="InterPro" id="IPR001680">
    <property type="entry name" value="WD40_rpt"/>
</dbReference>
<keyword evidence="2" id="KW-0853">WD repeat</keyword>
<feature type="compositionally biased region" description="Acidic residues" evidence="4">
    <location>
        <begin position="421"/>
        <end position="442"/>
    </location>
</feature>
<dbReference type="AlphaFoldDB" id="A0A7S3V547"/>
<accession>A0A7S3V547</accession>
<dbReference type="Gene3D" id="2.130.10.10">
    <property type="entry name" value="YVTN repeat-like/Quinoprotein amine dehydrogenase"/>
    <property type="match status" value="2"/>
</dbReference>
<dbReference type="EMBL" id="HBIO01003453">
    <property type="protein sequence ID" value="CAE0457521.1"/>
    <property type="molecule type" value="Transcribed_RNA"/>
</dbReference>
<evidence type="ECO:0000256" key="4">
    <source>
        <dbReference type="SAM" id="MobiDB-lite"/>
    </source>
</evidence>
<evidence type="ECO:0008006" key="6">
    <source>
        <dbReference type="Google" id="ProtNLM"/>
    </source>
</evidence>
<proteinExistence type="inferred from homology"/>
<dbReference type="InterPro" id="IPR018391">
    <property type="entry name" value="PQQ_b-propeller_rpt"/>
</dbReference>
<evidence type="ECO:0000256" key="3">
    <source>
        <dbReference type="ARBA" id="ARBA00022737"/>
    </source>
</evidence>
<evidence type="ECO:0000256" key="1">
    <source>
        <dbReference type="ARBA" id="ARBA00007625"/>
    </source>
</evidence>
<comment type="similarity">
    <text evidence="1">Belongs to the WD repeat WDR55 family.</text>
</comment>
<reference evidence="5" key="1">
    <citation type="submission" date="2021-01" db="EMBL/GenBank/DDBJ databases">
        <authorList>
            <person name="Corre E."/>
            <person name="Pelletier E."/>
            <person name="Niang G."/>
            <person name="Scheremetjew M."/>
            <person name="Finn R."/>
            <person name="Kale V."/>
            <person name="Holt S."/>
            <person name="Cochrane G."/>
            <person name="Meng A."/>
            <person name="Brown T."/>
            <person name="Cohen L."/>
        </authorList>
    </citation>
    <scope>NUCLEOTIDE SEQUENCE</scope>
    <source>
        <strain evidence="5">MM31A-1</strain>
    </source>
</reference>
<organism evidence="5">
    <name type="scientific">Chaetoceros debilis</name>
    <dbReference type="NCBI Taxonomy" id="122233"/>
    <lineage>
        <taxon>Eukaryota</taxon>
        <taxon>Sar</taxon>
        <taxon>Stramenopiles</taxon>
        <taxon>Ochrophyta</taxon>
        <taxon>Bacillariophyta</taxon>
        <taxon>Coscinodiscophyceae</taxon>
        <taxon>Chaetocerotophycidae</taxon>
        <taxon>Chaetocerotales</taxon>
        <taxon>Chaetocerotaceae</taxon>
        <taxon>Chaetoceros</taxon>
    </lineage>
</organism>
<dbReference type="InterPro" id="IPR015943">
    <property type="entry name" value="WD40/YVTN_repeat-like_dom_sf"/>
</dbReference>
<evidence type="ECO:0000256" key="2">
    <source>
        <dbReference type="ARBA" id="ARBA00022574"/>
    </source>
</evidence>
<keyword evidence="3" id="KW-0677">Repeat</keyword>
<dbReference type="PANTHER" id="PTHR44019:SF20">
    <property type="entry name" value="WD REPEAT-CONTAINING PROTEIN 55"/>
    <property type="match status" value="1"/>
</dbReference>
<name>A0A7S3V547_9STRA</name>
<feature type="region of interest" description="Disordered" evidence="4">
    <location>
        <begin position="410"/>
        <end position="453"/>
    </location>
</feature>
<dbReference type="SMART" id="SM00564">
    <property type="entry name" value="PQQ"/>
    <property type="match status" value="2"/>
</dbReference>
<protein>
    <recommendedName>
        <fullName evidence="6">Anaphase-promoting complex subunit 4 WD40 domain-containing protein</fullName>
    </recommendedName>
</protein>
<dbReference type="SUPFAM" id="SSF50978">
    <property type="entry name" value="WD40 repeat-like"/>
    <property type="match status" value="1"/>
</dbReference>
<sequence>MATRVLDPVECSAQPLDIAFHPSKEILAAGLVDGTVEFHDYSLNMKSNVARKENADEDDTILSSIEVHVSESPKIKLKTPLRVNPISSCRATVFSFLGDMLYTGSSGGSISAIDVTKASNHHTSDGSLLWKIDNASPFGINAIFYMKPSNPKVGDCLVTGDDEGVIRIWDLRICGTVMNYEKRAEDAFKNCIGLPKGCIASFHENSDFISSFQVDSSGDTLLAASADGTLTVIDLRNDCKEGQKVIKRGVEPVKLHQKTEQGPFRLHRRSDDQEDELLSMCIMKGGRKVVCGTQDGILNFWSWNTWGDISDRFPGHPKSIDALLKVDEDTLLTGSNDGIVRVLQLQPDKLLGVLGDHNGFPVEKLRFGANNRVIGSVSYDTMIRMWDASIFNDDGDNDAIEDTETSAVADDRDALMANGGESEDDWEDVDSDDSMDDSDSDDNEKGRKRSQKLKTENELFFEDL</sequence>
<gene>
    <name evidence="5" type="ORF">CDEB00056_LOCUS2362</name>
</gene>
<dbReference type="Pfam" id="PF00400">
    <property type="entry name" value="WD40"/>
    <property type="match status" value="2"/>
</dbReference>